<dbReference type="InterPro" id="IPR016024">
    <property type="entry name" value="ARM-type_fold"/>
</dbReference>
<reference evidence="1" key="1">
    <citation type="journal article" date="2015" name="Nature">
        <title>Complex archaea that bridge the gap between prokaryotes and eukaryotes.</title>
        <authorList>
            <person name="Spang A."/>
            <person name="Saw J.H."/>
            <person name="Jorgensen S.L."/>
            <person name="Zaremba-Niedzwiedzka K."/>
            <person name="Martijn J."/>
            <person name="Lind A.E."/>
            <person name="van Eijk R."/>
            <person name="Schleper C."/>
            <person name="Guy L."/>
            <person name="Ettema T.J."/>
        </authorList>
    </citation>
    <scope>NUCLEOTIDE SEQUENCE</scope>
</reference>
<dbReference type="InterPro" id="IPR011989">
    <property type="entry name" value="ARM-like"/>
</dbReference>
<protein>
    <recommendedName>
        <fullName evidence="2">Leucine rich repeat variant</fullName>
    </recommendedName>
</protein>
<evidence type="ECO:0000313" key="1">
    <source>
        <dbReference type="EMBL" id="KKL70008.1"/>
    </source>
</evidence>
<dbReference type="PROSITE" id="PS51257">
    <property type="entry name" value="PROKAR_LIPOPROTEIN"/>
    <property type="match status" value="1"/>
</dbReference>
<evidence type="ECO:0008006" key="2">
    <source>
        <dbReference type="Google" id="ProtNLM"/>
    </source>
</evidence>
<gene>
    <name evidence="1" type="ORF">LCGC14_2109220</name>
</gene>
<organism evidence="1">
    <name type="scientific">marine sediment metagenome</name>
    <dbReference type="NCBI Taxonomy" id="412755"/>
    <lineage>
        <taxon>unclassified sequences</taxon>
        <taxon>metagenomes</taxon>
        <taxon>ecological metagenomes</taxon>
    </lineage>
</organism>
<accession>A0A0F9E7J9</accession>
<sequence length="400" mass="46035">MKKIALSLMCVGVIFSLAGCFMDENRTTRVQARKYLRSHSDMTEREITKFIHKGDIGQERLLELAKSKSWNVRIHAAPNENLPIYYLEKMLDDKSWKVVRACSWNPNFTTDMLEKLIQHKNRYVRGSLVNHAGLSIENLITLSKDESSWVKGEAAKNSRLPETEMRRLFLEGDHLVKVGLAGNRKIPMDILITLSEEDDHQVRRKVASNPSLPEIDMRRLFSEEKNALLHSETKRGLAKNPNTPIDILIELGKDESISTRTSVLYHPKIKQRVQAAQNPGLTETEIRQLFREEDCWVRAGLAANPKVPMDILITLSKDDDPKIRRKVASNPRLPENDMRRLFSENKSSHLHGATKLGLVKNPNTPIDILIELSKDKKRYIRYPALHHPKMKQYLKTEQDK</sequence>
<comment type="caution">
    <text evidence="1">The sequence shown here is derived from an EMBL/GenBank/DDBJ whole genome shotgun (WGS) entry which is preliminary data.</text>
</comment>
<dbReference type="EMBL" id="LAZR01026024">
    <property type="protein sequence ID" value="KKL70008.1"/>
    <property type="molecule type" value="Genomic_DNA"/>
</dbReference>
<dbReference type="SUPFAM" id="SSF48371">
    <property type="entry name" value="ARM repeat"/>
    <property type="match status" value="3"/>
</dbReference>
<dbReference type="Gene3D" id="1.25.10.10">
    <property type="entry name" value="Leucine-rich Repeat Variant"/>
    <property type="match status" value="2"/>
</dbReference>
<dbReference type="AlphaFoldDB" id="A0A0F9E7J9"/>
<name>A0A0F9E7J9_9ZZZZ</name>
<proteinExistence type="predicted"/>